<comment type="caution">
    <text evidence="1">The sequence shown here is derived from an EMBL/GenBank/DDBJ whole genome shotgun (WGS) entry which is preliminary data.</text>
</comment>
<sequence>MKLSSIEASFNPHGLRALIVDHNPTSLDLLSKMLQVYRYQVTQCRRPREALSLIRNGQSKFDIVISGVNFSSDMNGVQFLEIINCETDLPVVIVSADDRKDTIIECVKKGACAYLQKPVKMEDLQLLWQHVARKEMLRFRQMKHIDSVENGEPDSSNGGEDKEFCGSSDGGPVLVDRRRKDREDEQDKVERKKQRLVWTDELHQLFLDAVEQLGINSLNSLDQSIKAVPKKVLELMNVPWLTRENVASHLQKYRLNLKKQSGHVQESIPVPTSDSGVSIGSHDELFQTTPLVTELQAPLLLDHYYMDLGSNSILIPNDRFHDPDHS</sequence>
<name>A0ACB9GII3_CICIN</name>
<proteinExistence type="predicted"/>
<dbReference type="Proteomes" id="UP001055811">
    <property type="component" value="Linkage Group LG02"/>
</dbReference>
<evidence type="ECO:0000313" key="2">
    <source>
        <dbReference type="Proteomes" id="UP001055811"/>
    </source>
</evidence>
<evidence type="ECO:0000313" key="1">
    <source>
        <dbReference type="EMBL" id="KAI3783212.1"/>
    </source>
</evidence>
<accession>A0ACB9GII3</accession>
<reference evidence="2" key="1">
    <citation type="journal article" date="2022" name="Mol. Ecol. Resour.">
        <title>The genomes of chicory, endive, great burdock and yacon provide insights into Asteraceae palaeo-polyploidization history and plant inulin production.</title>
        <authorList>
            <person name="Fan W."/>
            <person name="Wang S."/>
            <person name="Wang H."/>
            <person name="Wang A."/>
            <person name="Jiang F."/>
            <person name="Liu H."/>
            <person name="Zhao H."/>
            <person name="Xu D."/>
            <person name="Zhang Y."/>
        </authorList>
    </citation>
    <scope>NUCLEOTIDE SEQUENCE [LARGE SCALE GENOMIC DNA]</scope>
    <source>
        <strain evidence="2">cv. Punajuju</strain>
    </source>
</reference>
<gene>
    <name evidence="1" type="ORF">L2E82_13277</name>
</gene>
<reference evidence="1 2" key="2">
    <citation type="journal article" date="2022" name="Mol. Ecol. Resour.">
        <title>The genomes of chicory, endive, great burdock and yacon provide insights into Asteraceae paleo-polyploidization history and plant inulin production.</title>
        <authorList>
            <person name="Fan W."/>
            <person name="Wang S."/>
            <person name="Wang H."/>
            <person name="Wang A."/>
            <person name="Jiang F."/>
            <person name="Liu H."/>
            <person name="Zhao H."/>
            <person name="Xu D."/>
            <person name="Zhang Y."/>
        </authorList>
    </citation>
    <scope>NUCLEOTIDE SEQUENCE [LARGE SCALE GENOMIC DNA]</scope>
    <source>
        <strain evidence="2">cv. Punajuju</strain>
        <tissue evidence="1">Leaves</tissue>
    </source>
</reference>
<protein>
    <submittedName>
        <fullName evidence="1">Uncharacterized protein</fullName>
    </submittedName>
</protein>
<organism evidence="1 2">
    <name type="scientific">Cichorium intybus</name>
    <name type="common">Chicory</name>
    <dbReference type="NCBI Taxonomy" id="13427"/>
    <lineage>
        <taxon>Eukaryota</taxon>
        <taxon>Viridiplantae</taxon>
        <taxon>Streptophyta</taxon>
        <taxon>Embryophyta</taxon>
        <taxon>Tracheophyta</taxon>
        <taxon>Spermatophyta</taxon>
        <taxon>Magnoliopsida</taxon>
        <taxon>eudicotyledons</taxon>
        <taxon>Gunneridae</taxon>
        <taxon>Pentapetalae</taxon>
        <taxon>asterids</taxon>
        <taxon>campanulids</taxon>
        <taxon>Asterales</taxon>
        <taxon>Asteraceae</taxon>
        <taxon>Cichorioideae</taxon>
        <taxon>Cichorieae</taxon>
        <taxon>Cichoriinae</taxon>
        <taxon>Cichorium</taxon>
    </lineage>
</organism>
<dbReference type="EMBL" id="CM042010">
    <property type="protein sequence ID" value="KAI3783212.1"/>
    <property type="molecule type" value="Genomic_DNA"/>
</dbReference>
<keyword evidence="2" id="KW-1185">Reference proteome</keyword>